<dbReference type="SUPFAM" id="SSF54909">
    <property type="entry name" value="Dimeric alpha+beta barrel"/>
    <property type="match status" value="2"/>
</dbReference>
<dbReference type="SMART" id="SM00886">
    <property type="entry name" value="Dabb"/>
    <property type="match status" value="1"/>
</dbReference>
<dbReference type="InterPro" id="IPR013097">
    <property type="entry name" value="Dabb"/>
</dbReference>
<dbReference type="InterPro" id="IPR044662">
    <property type="entry name" value="HS1/DABB1-like"/>
</dbReference>
<reference evidence="3" key="1">
    <citation type="journal article" date="2023" name="GigaByte">
        <title>Genome assembly of the bearded iris, Iris pallida Lam.</title>
        <authorList>
            <person name="Bruccoleri R.E."/>
            <person name="Oakeley E.J."/>
            <person name="Faust A.M.E."/>
            <person name="Altorfer M."/>
            <person name="Dessus-Babus S."/>
            <person name="Burckhardt D."/>
            <person name="Oertli M."/>
            <person name="Naumann U."/>
            <person name="Petersen F."/>
            <person name="Wong J."/>
        </authorList>
    </citation>
    <scope>NUCLEOTIDE SEQUENCE</scope>
    <source>
        <strain evidence="3">GSM-AAB239-AS_SAM_17_03QT</strain>
    </source>
</reference>
<evidence type="ECO:0000259" key="2">
    <source>
        <dbReference type="PROSITE" id="PS51502"/>
    </source>
</evidence>
<comment type="subunit">
    <text evidence="1">Homodimer.</text>
</comment>
<dbReference type="PANTHER" id="PTHR33178">
    <property type="match status" value="1"/>
</dbReference>
<dbReference type="AlphaFoldDB" id="A0AAX6EE26"/>
<dbReference type="EMBL" id="JANAVB010037417">
    <property type="protein sequence ID" value="KAJ6802306.1"/>
    <property type="molecule type" value="Genomic_DNA"/>
</dbReference>
<evidence type="ECO:0000313" key="4">
    <source>
        <dbReference type="Proteomes" id="UP001140949"/>
    </source>
</evidence>
<protein>
    <recommendedName>
        <fullName evidence="2">Stress-response A/B barrel domain-containing protein</fullName>
    </recommendedName>
</protein>
<dbReference type="Proteomes" id="UP001140949">
    <property type="component" value="Unassembled WGS sequence"/>
</dbReference>
<name>A0AAX6EE26_IRIPA</name>
<evidence type="ECO:0000256" key="1">
    <source>
        <dbReference type="ARBA" id="ARBA00011738"/>
    </source>
</evidence>
<keyword evidence="4" id="KW-1185">Reference proteome</keyword>
<dbReference type="InterPro" id="IPR011008">
    <property type="entry name" value="Dimeric_a/b-barrel"/>
</dbReference>
<sequence length="249" mass="26469">MLLRLKTSPFLHRHPIITKSLSPKPSLSFSAMAHQQTPAATVEHVVLFKVRESADPAAMVSGLRSLASLNLTTHLSAGPILRPLRSSAAADLGFTHLLHSRYPSKDDLSLYAAHPDHVSVVKSLVLPNCDDIMAVDWVSQAPTLPPVPPGSAVRLTFAKPSQGSSAPELLSVIADSAAAYGGFLQLSYGENFSPARAKGYEVAMVAVFPGVEEMEKASEGAEVAKEKLSPLLESVIVLDYIVPEANASL</sequence>
<feature type="domain" description="Stress-response A/B barrel" evidence="2">
    <location>
        <begin position="152"/>
        <end position="240"/>
    </location>
</feature>
<comment type="caution">
    <text evidence="3">The sequence shown here is derived from an EMBL/GenBank/DDBJ whole genome shotgun (WGS) entry which is preliminary data.</text>
</comment>
<dbReference type="PANTHER" id="PTHR33178:SF3">
    <property type="entry name" value="STRESS-RESPONSE A_B BARREL DOMAIN-CONTAINING PROTEIN UP3"/>
    <property type="match status" value="1"/>
</dbReference>
<accession>A0AAX6EE26</accession>
<reference evidence="3" key="2">
    <citation type="submission" date="2023-04" db="EMBL/GenBank/DDBJ databases">
        <authorList>
            <person name="Bruccoleri R.E."/>
            <person name="Oakeley E.J."/>
            <person name="Faust A.-M."/>
            <person name="Dessus-Babus S."/>
            <person name="Altorfer M."/>
            <person name="Burckhardt D."/>
            <person name="Oertli M."/>
            <person name="Naumann U."/>
            <person name="Petersen F."/>
            <person name="Wong J."/>
        </authorList>
    </citation>
    <scope>NUCLEOTIDE SEQUENCE</scope>
    <source>
        <strain evidence="3">GSM-AAB239-AS_SAM_17_03QT</strain>
        <tissue evidence="3">Leaf</tissue>
    </source>
</reference>
<dbReference type="PROSITE" id="PS51502">
    <property type="entry name" value="S_R_A_B_BARREL"/>
    <property type="match status" value="2"/>
</dbReference>
<evidence type="ECO:0000313" key="3">
    <source>
        <dbReference type="EMBL" id="KAJ6802306.1"/>
    </source>
</evidence>
<organism evidence="3 4">
    <name type="scientific">Iris pallida</name>
    <name type="common">Sweet iris</name>
    <dbReference type="NCBI Taxonomy" id="29817"/>
    <lineage>
        <taxon>Eukaryota</taxon>
        <taxon>Viridiplantae</taxon>
        <taxon>Streptophyta</taxon>
        <taxon>Embryophyta</taxon>
        <taxon>Tracheophyta</taxon>
        <taxon>Spermatophyta</taxon>
        <taxon>Magnoliopsida</taxon>
        <taxon>Liliopsida</taxon>
        <taxon>Asparagales</taxon>
        <taxon>Iridaceae</taxon>
        <taxon>Iridoideae</taxon>
        <taxon>Irideae</taxon>
        <taxon>Iris</taxon>
    </lineage>
</organism>
<dbReference type="Pfam" id="PF07876">
    <property type="entry name" value="Dabb"/>
    <property type="match status" value="1"/>
</dbReference>
<proteinExistence type="predicted"/>
<feature type="domain" description="Stress-response A/B barrel" evidence="2">
    <location>
        <begin position="42"/>
        <end position="137"/>
    </location>
</feature>
<dbReference type="Gene3D" id="3.30.70.100">
    <property type="match status" value="2"/>
</dbReference>
<gene>
    <name evidence="3" type="ORF">M6B38_194625</name>
</gene>